<dbReference type="InterPro" id="IPR051916">
    <property type="entry name" value="GPI-anchor_lipid_remodeler"/>
</dbReference>
<dbReference type="PANTHER" id="PTHR14859:SF1">
    <property type="entry name" value="PGAP2-INTERACTING PROTEIN"/>
    <property type="match status" value="1"/>
</dbReference>
<organism evidence="2 3">
    <name type="scientific">Roseivivax lentus</name>
    <dbReference type="NCBI Taxonomy" id="633194"/>
    <lineage>
        <taxon>Bacteria</taxon>
        <taxon>Pseudomonadati</taxon>
        <taxon>Pseudomonadota</taxon>
        <taxon>Alphaproteobacteria</taxon>
        <taxon>Rhodobacterales</taxon>
        <taxon>Roseobacteraceae</taxon>
        <taxon>Roseivivax</taxon>
    </lineage>
</organism>
<dbReference type="Proteomes" id="UP000186684">
    <property type="component" value="Unassembled WGS sequence"/>
</dbReference>
<keyword evidence="2" id="KW-0255">Endonuclease</keyword>
<dbReference type="Pfam" id="PF03372">
    <property type="entry name" value="Exo_endo_phos"/>
    <property type="match status" value="1"/>
</dbReference>
<name>A0A1N7NPV1_9RHOB</name>
<dbReference type="AlphaFoldDB" id="A0A1N7NPV1"/>
<dbReference type="RefSeq" id="WP_076448959.1">
    <property type="nucleotide sequence ID" value="NZ_FTOQ01000009.1"/>
</dbReference>
<dbReference type="GO" id="GO:0004527">
    <property type="term" value="F:exonuclease activity"/>
    <property type="evidence" value="ECO:0007669"/>
    <property type="project" value="UniProtKB-KW"/>
</dbReference>
<dbReference type="GO" id="GO:0006506">
    <property type="term" value="P:GPI anchor biosynthetic process"/>
    <property type="evidence" value="ECO:0007669"/>
    <property type="project" value="TreeGrafter"/>
</dbReference>
<keyword evidence="2" id="KW-0269">Exonuclease</keyword>
<dbReference type="InterPro" id="IPR005135">
    <property type="entry name" value="Endo/exonuclease/phosphatase"/>
</dbReference>
<dbReference type="InterPro" id="IPR036691">
    <property type="entry name" value="Endo/exonu/phosph_ase_sf"/>
</dbReference>
<dbReference type="Gene3D" id="3.60.10.10">
    <property type="entry name" value="Endonuclease/exonuclease/phosphatase"/>
    <property type="match status" value="1"/>
</dbReference>
<evidence type="ECO:0000313" key="2">
    <source>
        <dbReference type="EMBL" id="SIT00423.1"/>
    </source>
</evidence>
<keyword evidence="2" id="KW-0540">Nuclease</keyword>
<keyword evidence="2" id="KW-0378">Hydrolase</keyword>
<feature type="domain" description="Endonuclease/exonuclease/phosphatase" evidence="1">
    <location>
        <begin position="7"/>
        <end position="216"/>
    </location>
</feature>
<keyword evidence="3" id="KW-1185">Reference proteome</keyword>
<gene>
    <name evidence="2" type="ORF">SAMN05421759_109110</name>
</gene>
<accession>A0A1N7NPV1</accession>
<protein>
    <submittedName>
        <fullName evidence="2">Metal-dependent hydrolase, endonuclease/exonuclease/phosphatase family</fullName>
    </submittedName>
</protein>
<proteinExistence type="predicted"/>
<sequence length="229" mass="25317">MTELTLASYNIRKAVGLDWKRDPARILSVLTEIDADIVVLQEADKRLGARPSAIPHFLIEQETDYVPADLARNKVSLGWHGNAILVRRGLRVEDTRHFTLPGLEPRGAVMARIEGLSVVGTHLGLLRSWRRRQMQQIRQHLGEAASGALIAGDFNEWSDTTGYEPWARDFTLVTPGPSFHAARPVAALDGIAHGARVAVTEAGVHRGSHARVASDHLPIWVRLKLKTED</sequence>
<dbReference type="SUPFAM" id="SSF56219">
    <property type="entry name" value="DNase I-like"/>
    <property type="match status" value="1"/>
</dbReference>
<evidence type="ECO:0000313" key="3">
    <source>
        <dbReference type="Proteomes" id="UP000186684"/>
    </source>
</evidence>
<reference evidence="3" key="1">
    <citation type="submission" date="2017-01" db="EMBL/GenBank/DDBJ databases">
        <authorList>
            <person name="Varghese N."/>
            <person name="Submissions S."/>
        </authorList>
    </citation>
    <scope>NUCLEOTIDE SEQUENCE [LARGE SCALE GENOMIC DNA]</scope>
    <source>
        <strain evidence="3">DSM 29430</strain>
    </source>
</reference>
<dbReference type="STRING" id="633194.SAMN05421759_109110"/>
<dbReference type="GO" id="GO:0016020">
    <property type="term" value="C:membrane"/>
    <property type="evidence" value="ECO:0007669"/>
    <property type="project" value="GOC"/>
</dbReference>
<dbReference type="EMBL" id="FTOQ01000009">
    <property type="protein sequence ID" value="SIT00423.1"/>
    <property type="molecule type" value="Genomic_DNA"/>
</dbReference>
<dbReference type="GO" id="GO:0004519">
    <property type="term" value="F:endonuclease activity"/>
    <property type="evidence" value="ECO:0007669"/>
    <property type="project" value="UniProtKB-KW"/>
</dbReference>
<evidence type="ECO:0000259" key="1">
    <source>
        <dbReference type="Pfam" id="PF03372"/>
    </source>
</evidence>
<dbReference type="PANTHER" id="PTHR14859">
    <property type="entry name" value="CALCOFLUOR WHITE HYPERSENSITIVE PROTEIN PRECURSOR"/>
    <property type="match status" value="1"/>
</dbReference>